<sequence>GGKLKTMAEKRNIPVFSFDYKAQPRAALPFCFLPILGFLQKLGFVNDKSADMAEMVHTLNQLSSKINDGVPSSQNPAKQLAQRLYGHLPVLYGAGIVSEVAHRWKTQFNENSKAWAFYEAFPELNHNAVVGYQFPPELASKIVVVLLRSNLLHQRILLRYRVTCQLLKQAKVDYQIVDGDGSSSLSQMMSLVLFGDYVSYYLAILYQIDPSPVKTIDYLKKQLAKG</sequence>
<dbReference type="GO" id="GO:0097367">
    <property type="term" value="F:carbohydrate derivative binding"/>
    <property type="evidence" value="ECO:0007669"/>
    <property type="project" value="InterPro"/>
</dbReference>
<protein>
    <recommendedName>
        <fullName evidence="3">Bifunctional glucose-6-phosphate/mannose-6-phosphate isomerase C-terminal domain-containing protein</fullName>
    </recommendedName>
</protein>
<dbReference type="Pfam" id="PF10432">
    <property type="entry name" value="bact-PGI_C"/>
    <property type="match status" value="1"/>
</dbReference>
<comment type="similarity">
    <text evidence="1">Belongs to the PGI/PMI family.</text>
</comment>
<dbReference type="InterPro" id="IPR019490">
    <property type="entry name" value="Glu6P/Mann6P_isomerase_C"/>
</dbReference>
<dbReference type="Gene3D" id="3.40.50.10490">
    <property type="entry name" value="Glucose-6-phosphate isomerase like protein, domain 1"/>
    <property type="match status" value="1"/>
</dbReference>
<reference evidence="4" key="1">
    <citation type="journal article" date="2014" name="Front. Microbiol.">
        <title>High frequency of phylogenetically diverse reductive dehalogenase-homologous genes in deep subseafloor sedimentary metagenomes.</title>
        <authorList>
            <person name="Kawai M."/>
            <person name="Futagami T."/>
            <person name="Toyoda A."/>
            <person name="Takaki Y."/>
            <person name="Nishi S."/>
            <person name="Hori S."/>
            <person name="Arai W."/>
            <person name="Tsubouchi T."/>
            <person name="Morono Y."/>
            <person name="Uchiyama I."/>
            <person name="Ito T."/>
            <person name="Fujiyama A."/>
            <person name="Inagaki F."/>
            <person name="Takami H."/>
        </authorList>
    </citation>
    <scope>NUCLEOTIDE SEQUENCE</scope>
    <source>
        <strain evidence="4">Expedition CK06-06</strain>
    </source>
</reference>
<feature type="domain" description="Bifunctional glucose-6-phosphate/mannose-6-phosphate isomerase C-terminal" evidence="3">
    <location>
        <begin position="74"/>
        <end position="223"/>
    </location>
</feature>
<evidence type="ECO:0000313" key="4">
    <source>
        <dbReference type="EMBL" id="GAI95266.1"/>
    </source>
</evidence>
<proteinExistence type="inferred from homology"/>
<dbReference type="CDD" id="cd05637">
    <property type="entry name" value="SIS_PGI_PMI_2"/>
    <property type="match status" value="1"/>
</dbReference>
<keyword evidence="2" id="KW-0413">Isomerase</keyword>
<organism evidence="4">
    <name type="scientific">marine sediment metagenome</name>
    <dbReference type="NCBI Taxonomy" id="412755"/>
    <lineage>
        <taxon>unclassified sequences</taxon>
        <taxon>metagenomes</taxon>
        <taxon>ecological metagenomes</taxon>
    </lineage>
</organism>
<name>X1TV58_9ZZZZ</name>
<evidence type="ECO:0000256" key="2">
    <source>
        <dbReference type="ARBA" id="ARBA00023235"/>
    </source>
</evidence>
<dbReference type="EMBL" id="BARW01024732">
    <property type="protein sequence ID" value="GAI95266.1"/>
    <property type="molecule type" value="Genomic_DNA"/>
</dbReference>
<gene>
    <name evidence="4" type="ORF">S12H4_40713</name>
</gene>
<dbReference type="GO" id="GO:0004476">
    <property type="term" value="F:mannose-6-phosphate isomerase activity"/>
    <property type="evidence" value="ECO:0007669"/>
    <property type="project" value="InterPro"/>
</dbReference>
<dbReference type="GO" id="GO:0005975">
    <property type="term" value="P:carbohydrate metabolic process"/>
    <property type="evidence" value="ECO:0007669"/>
    <property type="project" value="InterPro"/>
</dbReference>
<dbReference type="GO" id="GO:1901135">
    <property type="term" value="P:carbohydrate derivative metabolic process"/>
    <property type="evidence" value="ECO:0007669"/>
    <property type="project" value="InterPro"/>
</dbReference>
<comment type="caution">
    <text evidence="4">The sequence shown here is derived from an EMBL/GenBank/DDBJ whole genome shotgun (WGS) entry which is preliminary data.</text>
</comment>
<feature type="non-terminal residue" evidence="4">
    <location>
        <position position="1"/>
    </location>
</feature>
<dbReference type="AlphaFoldDB" id="X1TV58"/>
<evidence type="ECO:0000259" key="3">
    <source>
        <dbReference type="Pfam" id="PF10432"/>
    </source>
</evidence>
<evidence type="ECO:0000256" key="1">
    <source>
        <dbReference type="ARBA" id="ARBA00010523"/>
    </source>
</evidence>
<dbReference type="SUPFAM" id="SSF53697">
    <property type="entry name" value="SIS domain"/>
    <property type="match status" value="1"/>
</dbReference>
<dbReference type="GO" id="GO:0004347">
    <property type="term" value="F:glucose-6-phosphate isomerase activity"/>
    <property type="evidence" value="ECO:0007669"/>
    <property type="project" value="InterPro"/>
</dbReference>
<accession>X1TV58</accession>
<dbReference type="InterPro" id="IPR046348">
    <property type="entry name" value="SIS_dom_sf"/>
</dbReference>